<dbReference type="RefSeq" id="WP_040200548.1">
    <property type="nucleotide sequence ID" value="NZ_CP010311.1"/>
</dbReference>
<dbReference type="PANTHER" id="PTHR36455">
    <property type="match status" value="1"/>
</dbReference>
<name>A0A0B5FQ39_9BACT</name>
<dbReference type="Proteomes" id="UP000035036">
    <property type="component" value="Chromosome"/>
</dbReference>
<evidence type="ECO:0000313" key="2">
    <source>
        <dbReference type="EMBL" id="AJF06779.1"/>
    </source>
</evidence>
<sequence length="110" mass="12647">MRPSGCQPIHLCDQPVDMRKSFEGLSALVEAAFPGKLLTGSLFLFLNRRRNLIKILYWEGDGFAIWYKRLEQGSFPDCFGGRDVLTRQQFVLLLEGVTPKRLSRRFSLPK</sequence>
<dbReference type="HOGENOM" id="CLU_128110_0_0_7"/>
<dbReference type="KEGG" id="gsb:GSUB_09795"/>
<reference evidence="2 3" key="1">
    <citation type="journal article" date="2015" name="Genome Announc.">
        <title>Genomes of Geoalkalibacter ferrihydriticus Z-0531T and Geoalkalibacter subterraneus Red1T, Two Haloalkaliphilic Metal-Reducing Deltaproteobacteria.</title>
        <authorList>
            <person name="Badalamenti J.P."/>
            <person name="Krajmalnik-Brown R."/>
            <person name="Torres C.I."/>
            <person name="Bond D.R."/>
        </authorList>
    </citation>
    <scope>NUCLEOTIDE SEQUENCE [LARGE SCALE GENOMIC DNA]</scope>
    <source>
        <strain evidence="2 3">Red1</strain>
    </source>
</reference>
<dbReference type="InterPro" id="IPR008878">
    <property type="entry name" value="Transposase_IS66_Orf2"/>
</dbReference>
<accession>A0A0B5FQ39</accession>
<evidence type="ECO:0000256" key="1">
    <source>
        <dbReference type="SAM" id="Phobius"/>
    </source>
</evidence>
<gene>
    <name evidence="2" type="ORF">GSUB_09795</name>
</gene>
<dbReference type="Pfam" id="PF05717">
    <property type="entry name" value="TnpB_IS66"/>
    <property type="match status" value="1"/>
</dbReference>
<dbReference type="PANTHER" id="PTHR36455:SF1">
    <property type="entry name" value="BLR8292 PROTEIN"/>
    <property type="match status" value="1"/>
</dbReference>
<keyword evidence="1" id="KW-0812">Transmembrane</keyword>
<dbReference type="STRING" id="483547.GSUB_09795"/>
<dbReference type="EMBL" id="CP010311">
    <property type="protein sequence ID" value="AJF06779.1"/>
    <property type="molecule type" value="Genomic_DNA"/>
</dbReference>
<organism evidence="2 3">
    <name type="scientific">Geoalkalibacter subterraneus</name>
    <dbReference type="NCBI Taxonomy" id="483547"/>
    <lineage>
        <taxon>Bacteria</taxon>
        <taxon>Pseudomonadati</taxon>
        <taxon>Thermodesulfobacteriota</taxon>
        <taxon>Desulfuromonadia</taxon>
        <taxon>Desulfuromonadales</taxon>
        <taxon>Geoalkalibacteraceae</taxon>
        <taxon>Geoalkalibacter</taxon>
    </lineage>
</organism>
<feature type="transmembrane region" description="Helical" evidence="1">
    <location>
        <begin position="25"/>
        <end position="46"/>
    </location>
</feature>
<keyword evidence="1" id="KW-1133">Transmembrane helix</keyword>
<keyword evidence="1" id="KW-0472">Membrane</keyword>
<dbReference type="AlphaFoldDB" id="A0A0B5FQ39"/>
<dbReference type="OrthoDB" id="9801450at2"/>
<evidence type="ECO:0000313" key="3">
    <source>
        <dbReference type="Proteomes" id="UP000035036"/>
    </source>
</evidence>
<proteinExistence type="predicted"/>
<keyword evidence="3" id="KW-1185">Reference proteome</keyword>
<protein>
    <recommendedName>
        <fullName evidence="4">Transposase</fullName>
    </recommendedName>
</protein>
<evidence type="ECO:0008006" key="4">
    <source>
        <dbReference type="Google" id="ProtNLM"/>
    </source>
</evidence>
<dbReference type="NCBIfam" id="NF033819">
    <property type="entry name" value="IS66_TnpB"/>
    <property type="match status" value="1"/>
</dbReference>